<protein>
    <submittedName>
        <fullName evidence="3">Uncharacterized protein</fullName>
    </submittedName>
</protein>
<keyword evidence="2" id="KW-0812">Transmembrane</keyword>
<dbReference type="Proteomes" id="UP000314294">
    <property type="component" value="Unassembled WGS sequence"/>
</dbReference>
<accession>A0A4Z2FHY1</accession>
<organism evidence="3 4">
    <name type="scientific">Liparis tanakae</name>
    <name type="common">Tanaka's snailfish</name>
    <dbReference type="NCBI Taxonomy" id="230148"/>
    <lineage>
        <taxon>Eukaryota</taxon>
        <taxon>Metazoa</taxon>
        <taxon>Chordata</taxon>
        <taxon>Craniata</taxon>
        <taxon>Vertebrata</taxon>
        <taxon>Euteleostomi</taxon>
        <taxon>Actinopterygii</taxon>
        <taxon>Neopterygii</taxon>
        <taxon>Teleostei</taxon>
        <taxon>Neoteleostei</taxon>
        <taxon>Acanthomorphata</taxon>
        <taxon>Eupercaria</taxon>
        <taxon>Perciformes</taxon>
        <taxon>Cottioidei</taxon>
        <taxon>Cottales</taxon>
        <taxon>Liparidae</taxon>
        <taxon>Liparis</taxon>
    </lineage>
</organism>
<reference evidence="3 4" key="1">
    <citation type="submission" date="2019-03" db="EMBL/GenBank/DDBJ databases">
        <title>First draft genome of Liparis tanakae, snailfish: a comprehensive survey of snailfish specific genes.</title>
        <authorList>
            <person name="Kim W."/>
            <person name="Song I."/>
            <person name="Jeong J.-H."/>
            <person name="Kim D."/>
            <person name="Kim S."/>
            <person name="Ryu S."/>
            <person name="Song J.Y."/>
            <person name="Lee S.K."/>
        </authorList>
    </citation>
    <scope>NUCLEOTIDE SEQUENCE [LARGE SCALE GENOMIC DNA]</scope>
    <source>
        <tissue evidence="3">Muscle</tissue>
    </source>
</reference>
<name>A0A4Z2FHY1_9TELE</name>
<keyword evidence="2" id="KW-1133">Transmembrane helix</keyword>
<evidence type="ECO:0000256" key="1">
    <source>
        <dbReference type="SAM" id="MobiDB-lite"/>
    </source>
</evidence>
<evidence type="ECO:0000313" key="3">
    <source>
        <dbReference type="EMBL" id="TNN40826.1"/>
    </source>
</evidence>
<dbReference type="AlphaFoldDB" id="A0A4Z2FHY1"/>
<comment type="caution">
    <text evidence="3">The sequence shown here is derived from an EMBL/GenBank/DDBJ whole genome shotgun (WGS) entry which is preliminary data.</text>
</comment>
<proteinExistence type="predicted"/>
<gene>
    <name evidence="3" type="ORF">EYF80_048999</name>
</gene>
<feature type="region of interest" description="Disordered" evidence="1">
    <location>
        <begin position="1"/>
        <end position="39"/>
    </location>
</feature>
<evidence type="ECO:0000313" key="4">
    <source>
        <dbReference type="Proteomes" id="UP000314294"/>
    </source>
</evidence>
<keyword evidence="2" id="KW-0472">Membrane</keyword>
<evidence type="ECO:0000256" key="2">
    <source>
        <dbReference type="SAM" id="Phobius"/>
    </source>
</evidence>
<feature type="transmembrane region" description="Helical" evidence="2">
    <location>
        <begin position="79"/>
        <end position="100"/>
    </location>
</feature>
<keyword evidence="4" id="KW-1185">Reference proteome</keyword>
<sequence>MSVSDYLLATPSRRSPARSRNLREDPPPRRRRRRQDASVRGHIVLYSRTLSGTVTSRSQSLAILGPDHCQRHRSTPAKVLLIPLLLLFSLLLCIITQVIVE</sequence>
<dbReference type="EMBL" id="SRLO01001156">
    <property type="protein sequence ID" value="TNN40826.1"/>
    <property type="molecule type" value="Genomic_DNA"/>
</dbReference>